<comment type="subcellular location">
    <subcellularLocation>
        <location evidence="1">Membrane</location>
        <topology evidence="1">Multi-pass membrane protein</topology>
    </subcellularLocation>
</comment>
<reference evidence="8" key="1">
    <citation type="submission" date="2021-02" db="EMBL/GenBank/DDBJ databases">
        <authorList>
            <person name="Nieuwenhuis M."/>
            <person name="Van De Peppel L.J.J."/>
        </authorList>
    </citation>
    <scope>NUCLEOTIDE SEQUENCE</scope>
    <source>
        <strain evidence="8">D49</strain>
    </source>
</reference>
<keyword evidence="4 6" id="KW-1133">Transmembrane helix</keyword>
<name>A0A9P7KFI6_9AGAR</name>
<dbReference type="PANTHER" id="PTHR23511:SF5">
    <property type="entry name" value="MAJOR FACILITATOR-TYPE TRANSPORTER HXNZ-RELATED"/>
    <property type="match status" value="1"/>
</dbReference>
<dbReference type="SUPFAM" id="SSF103473">
    <property type="entry name" value="MFS general substrate transporter"/>
    <property type="match status" value="1"/>
</dbReference>
<dbReference type="AlphaFoldDB" id="A0A9P7KFI6"/>
<keyword evidence="3 6" id="KW-0812">Transmembrane</keyword>
<reference evidence="8" key="2">
    <citation type="submission" date="2021-10" db="EMBL/GenBank/DDBJ databases">
        <title>Phylogenomics reveals ancestral predisposition of the termite-cultivated fungus Termitomyces towards a domesticated lifestyle.</title>
        <authorList>
            <person name="Auxier B."/>
            <person name="Grum-Grzhimaylo A."/>
            <person name="Cardenas M.E."/>
            <person name="Lodge J.D."/>
            <person name="Laessoe T."/>
            <person name="Pedersen O."/>
            <person name="Smith M.E."/>
            <person name="Kuyper T.W."/>
            <person name="Franco-Molano E.A."/>
            <person name="Baroni T.J."/>
            <person name="Aanen D.K."/>
        </authorList>
    </citation>
    <scope>NUCLEOTIDE SEQUENCE</scope>
    <source>
        <strain evidence="8">D49</strain>
    </source>
</reference>
<evidence type="ECO:0000256" key="6">
    <source>
        <dbReference type="SAM" id="Phobius"/>
    </source>
</evidence>
<organism evidence="8 9">
    <name type="scientific">Sphagnurus paluster</name>
    <dbReference type="NCBI Taxonomy" id="117069"/>
    <lineage>
        <taxon>Eukaryota</taxon>
        <taxon>Fungi</taxon>
        <taxon>Dikarya</taxon>
        <taxon>Basidiomycota</taxon>
        <taxon>Agaricomycotina</taxon>
        <taxon>Agaricomycetes</taxon>
        <taxon>Agaricomycetidae</taxon>
        <taxon>Agaricales</taxon>
        <taxon>Tricholomatineae</taxon>
        <taxon>Lyophyllaceae</taxon>
        <taxon>Sphagnurus</taxon>
    </lineage>
</organism>
<keyword evidence="5 6" id="KW-0472">Membrane</keyword>
<evidence type="ECO:0000259" key="7">
    <source>
        <dbReference type="PROSITE" id="PS50850"/>
    </source>
</evidence>
<dbReference type="PANTHER" id="PTHR23511">
    <property type="entry name" value="SYNAPTIC VESICLE GLYCOPROTEIN 2"/>
    <property type="match status" value="1"/>
</dbReference>
<proteinExistence type="predicted"/>
<evidence type="ECO:0000313" key="9">
    <source>
        <dbReference type="Proteomes" id="UP000717328"/>
    </source>
</evidence>
<gene>
    <name evidence="8" type="ORF">H0H81_012570</name>
</gene>
<evidence type="ECO:0000256" key="3">
    <source>
        <dbReference type="ARBA" id="ARBA00022692"/>
    </source>
</evidence>
<protein>
    <recommendedName>
        <fullName evidence="7">Major facilitator superfamily (MFS) profile domain-containing protein</fullName>
    </recommendedName>
</protein>
<keyword evidence="9" id="KW-1185">Reference proteome</keyword>
<evidence type="ECO:0000256" key="5">
    <source>
        <dbReference type="ARBA" id="ARBA00023136"/>
    </source>
</evidence>
<keyword evidence="2" id="KW-0813">Transport</keyword>
<feature type="transmembrane region" description="Helical" evidence="6">
    <location>
        <begin position="31"/>
        <end position="50"/>
    </location>
</feature>
<dbReference type="OrthoDB" id="3936150at2759"/>
<dbReference type="GO" id="GO:0022857">
    <property type="term" value="F:transmembrane transporter activity"/>
    <property type="evidence" value="ECO:0007669"/>
    <property type="project" value="InterPro"/>
</dbReference>
<dbReference type="InterPro" id="IPR020846">
    <property type="entry name" value="MFS_dom"/>
</dbReference>
<accession>A0A9P7KFI6</accession>
<evidence type="ECO:0000256" key="1">
    <source>
        <dbReference type="ARBA" id="ARBA00004141"/>
    </source>
</evidence>
<evidence type="ECO:0000256" key="4">
    <source>
        <dbReference type="ARBA" id="ARBA00022989"/>
    </source>
</evidence>
<evidence type="ECO:0000256" key="2">
    <source>
        <dbReference type="ARBA" id="ARBA00022448"/>
    </source>
</evidence>
<dbReference type="InterPro" id="IPR036259">
    <property type="entry name" value="MFS_trans_sf"/>
</dbReference>
<evidence type="ECO:0000313" key="8">
    <source>
        <dbReference type="EMBL" id="KAG5650336.1"/>
    </source>
</evidence>
<dbReference type="PROSITE" id="PS50850">
    <property type="entry name" value="MFS"/>
    <property type="match status" value="1"/>
</dbReference>
<feature type="domain" description="Major facilitator superfamily (MFS) profile" evidence="7">
    <location>
        <begin position="1"/>
        <end position="134"/>
    </location>
</feature>
<dbReference type="EMBL" id="JABCKI010000479">
    <property type="protein sequence ID" value="KAG5650336.1"/>
    <property type="molecule type" value="Genomic_DNA"/>
</dbReference>
<dbReference type="GO" id="GO:0016020">
    <property type="term" value="C:membrane"/>
    <property type="evidence" value="ECO:0007669"/>
    <property type="project" value="UniProtKB-SubCell"/>
</dbReference>
<sequence length="134" mass="14472">MAPRCSRRIRPSATGTTTLWGVMADLIGRKLSFNMTLFLAGVFGIAAGAAHNFVTFASLVACIGFGIGGNLPVDGALYLEHIPQSHQVSLIGLIGKIYLTLQTVDSNSAISMVGHRPADRIRRRMALHWKLLVQ</sequence>
<dbReference type="Proteomes" id="UP000717328">
    <property type="component" value="Unassembled WGS sequence"/>
</dbReference>
<dbReference type="Gene3D" id="1.20.1250.20">
    <property type="entry name" value="MFS general substrate transporter like domains"/>
    <property type="match status" value="1"/>
</dbReference>
<comment type="caution">
    <text evidence="8">The sequence shown here is derived from an EMBL/GenBank/DDBJ whole genome shotgun (WGS) entry which is preliminary data.</text>
</comment>